<name>A0A6A5YMR4_9PLEO</name>
<dbReference type="PANTHER" id="PTHR10039">
    <property type="entry name" value="AMELOGENIN"/>
    <property type="match status" value="1"/>
</dbReference>
<dbReference type="InterPro" id="IPR056693">
    <property type="entry name" value="DUF7791"/>
</dbReference>
<reference evidence="5" key="1">
    <citation type="journal article" date="2020" name="Stud. Mycol.">
        <title>101 Dothideomycetes genomes: a test case for predicting lifestyles and emergence of pathogens.</title>
        <authorList>
            <person name="Haridas S."/>
            <person name="Albert R."/>
            <person name="Binder M."/>
            <person name="Bloem J."/>
            <person name="Labutti K."/>
            <person name="Salamov A."/>
            <person name="Andreopoulos B."/>
            <person name="Baker S."/>
            <person name="Barry K."/>
            <person name="Bills G."/>
            <person name="Bluhm B."/>
            <person name="Cannon C."/>
            <person name="Castanera R."/>
            <person name="Culley D."/>
            <person name="Daum C."/>
            <person name="Ezra D."/>
            <person name="Gonzalez J."/>
            <person name="Henrissat B."/>
            <person name="Kuo A."/>
            <person name="Liang C."/>
            <person name="Lipzen A."/>
            <person name="Lutzoni F."/>
            <person name="Magnuson J."/>
            <person name="Mondo S."/>
            <person name="Nolan M."/>
            <person name="Ohm R."/>
            <person name="Pangilinan J."/>
            <person name="Park H.-J."/>
            <person name="Ramirez L."/>
            <person name="Alfaro M."/>
            <person name="Sun H."/>
            <person name="Tritt A."/>
            <person name="Yoshinaga Y."/>
            <person name="Zwiers L.-H."/>
            <person name="Turgeon B."/>
            <person name="Goodwin S."/>
            <person name="Spatafora J."/>
            <person name="Crous P."/>
            <person name="Grigoriev I."/>
        </authorList>
    </citation>
    <scope>NUCLEOTIDE SEQUENCE</scope>
    <source>
        <strain evidence="5">CBS 627.86</strain>
    </source>
</reference>
<evidence type="ECO:0000313" key="5">
    <source>
        <dbReference type="EMBL" id="KAF2108395.1"/>
    </source>
</evidence>
<evidence type="ECO:0000259" key="4">
    <source>
        <dbReference type="Pfam" id="PF25053"/>
    </source>
</evidence>
<protein>
    <submittedName>
        <fullName evidence="5">Uncharacterized protein</fullName>
    </submittedName>
</protein>
<dbReference type="InterPro" id="IPR056884">
    <property type="entry name" value="NPHP3-like_N"/>
</dbReference>
<keyword evidence="1" id="KW-0677">Repeat</keyword>
<dbReference type="InterPro" id="IPR027417">
    <property type="entry name" value="P-loop_NTPase"/>
</dbReference>
<dbReference type="Pfam" id="PF25053">
    <property type="entry name" value="DUF7791"/>
    <property type="match status" value="1"/>
</dbReference>
<feature type="compositionally biased region" description="Basic and acidic residues" evidence="2">
    <location>
        <begin position="1159"/>
        <end position="1171"/>
    </location>
</feature>
<proteinExistence type="predicted"/>
<evidence type="ECO:0000256" key="1">
    <source>
        <dbReference type="ARBA" id="ARBA00022737"/>
    </source>
</evidence>
<feature type="domain" description="DUF7791" evidence="4">
    <location>
        <begin position="538"/>
        <end position="674"/>
    </location>
</feature>
<dbReference type="SUPFAM" id="SSF52540">
    <property type="entry name" value="P-loop containing nucleoside triphosphate hydrolases"/>
    <property type="match status" value="1"/>
</dbReference>
<feature type="region of interest" description="Disordered" evidence="2">
    <location>
        <begin position="1120"/>
        <end position="1171"/>
    </location>
</feature>
<evidence type="ECO:0000256" key="2">
    <source>
        <dbReference type="SAM" id="MobiDB-lite"/>
    </source>
</evidence>
<keyword evidence="6" id="KW-1185">Reference proteome</keyword>
<dbReference type="OrthoDB" id="443402at2759"/>
<sequence>MVLEALAAVSLAGTIVQFVQFSCSLLSLTASIKKSDDGLSSGHSDLQLIAGDINKFCAKFAVDNTVDPSLARIASRSQSVAKDLLSAIEKITKKYDSHEKTRGWEHFSQALKSIWNKKTINELMARVEALRDQMQLHLTSEIRDNQIESMKQMAEMRASGMRYTLQHTDRLTELSIKLDSIERALQSDGDTYLGRLTDQFTRFAGNFERIALHNRILQSLLFHTMKIRHATIPEAHMRTFDWVFASHMLPVEDVRSDIQFATWLAHGVGLYWVTGKPGSGKSTLMKYLEDHSTTQRLLETWASGRQLIRASFYFWNAGTSMQKSLRGLLQSLLYHILDACPGLADILCPERVVSLRQGHFAEMIWTLKELREAFRILKQQYFVPAAFYFHIDGLDEYDEDEGESYIEVIRILQDLAESSGVKLCLSSRPWNIFEDTFGQSNSGMLRLHELTEKDIELFAYETLIDQGACPQNRQQHVDYLHLVSEIRQRAQGVFLWVRLVIRSLRDGIINNDQLALLQERLHRIPSDLEPFFEHILNSVDSVYQERMSQTFLIAIASHEPLKITHYSFLEEDEPDFSFRLPFERLTGEEVDYRLWETQRRLNGRYKGLLEPSKPANALSRDDTVDFLHRTVRDFLLTPRIQQILLSRVDPSFDAQVAIAYALLAEAKYVKTVEDPQCLMALVEYIANVTRERDSTLEFDIIDHLDQILLERHYPWGTDYVSGARGFSGVAVHIGRLDYLEHRLATTSKEPQLRPLLRHALFQGVTKMDQQTWVSYAHCKERSPDHRILRVALIQCLLEHGADVNSKATTESIFREFSHDYLYMIFKEPEKIFVKRTMHGEADYAWNKAFGLLLKHGADQATALEIWVDFFNHWALANPAVPYQDYAFLGVFTAFLENGFRPQLKLPGGPSIWCHYLEFFPNIISSHNDRTSAHLRLLQKFMSSGANVEDIFRYEEQHNRDDGVAWIKWLLQCLQTGISGEIHMVFASMLQNGLDPNRMWNGDTLWTAILHAVVRGRFETSEEYQIQVYSWILKDFLWYGADPNNALLQDLVSSTEKEGALPPRAQEVVRIALLTERRYVASRDSYVDTSRMRAMGQRPPIHVADTGVALSSASNSILSEQNFTSEAHTSQLPEAQTLKGLGRPRETRSLMQKRGLGGHGDSEESRSKRQRF</sequence>
<dbReference type="Gene3D" id="3.40.50.300">
    <property type="entry name" value="P-loop containing nucleotide triphosphate hydrolases"/>
    <property type="match status" value="1"/>
</dbReference>
<organism evidence="5 6">
    <name type="scientific">Lophiotrema nucula</name>
    <dbReference type="NCBI Taxonomy" id="690887"/>
    <lineage>
        <taxon>Eukaryota</taxon>
        <taxon>Fungi</taxon>
        <taxon>Dikarya</taxon>
        <taxon>Ascomycota</taxon>
        <taxon>Pezizomycotina</taxon>
        <taxon>Dothideomycetes</taxon>
        <taxon>Pleosporomycetidae</taxon>
        <taxon>Pleosporales</taxon>
        <taxon>Lophiotremataceae</taxon>
        <taxon>Lophiotrema</taxon>
    </lineage>
</organism>
<feature type="domain" description="Nephrocystin 3-like N-terminal" evidence="3">
    <location>
        <begin position="255"/>
        <end position="428"/>
    </location>
</feature>
<dbReference type="Pfam" id="PF24883">
    <property type="entry name" value="NPHP3_N"/>
    <property type="match status" value="1"/>
</dbReference>
<evidence type="ECO:0000259" key="3">
    <source>
        <dbReference type="Pfam" id="PF24883"/>
    </source>
</evidence>
<dbReference type="Proteomes" id="UP000799770">
    <property type="component" value="Unassembled WGS sequence"/>
</dbReference>
<feature type="compositionally biased region" description="Polar residues" evidence="2">
    <location>
        <begin position="1120"/>
        <end position="1133"/>
    </location>
</feature>
<gene>
    <name evidence="5" type="ORF">BDV96DRAFT_587714</name>
</gene>
<accession>A0A6A5YMR4</accession>
<evidence type="ECO:0000313" key="6">
    <source>
        <dbReference type="Proteomes" id="UP000799770"/>
    </source>
</evidence>
<dbReference type="AlphaFoldDB" id="A0A6A5YMR4"/>
<dbReference type="PANTHER" id="PTHR10039:SF5">
    <property type="entry name" value="NACHT DOMAIN-CONTAINING PROTEIN"/>
    <property type="match status" value="1"/>
</dbReference>
<dbReference type="EMBL" id="ML977348">
    <property type="protein sequence ID" value="KAF2108395.1"/>
    <property type="molecule type" value="Genomic_DNA"/>
</dbReference>